<dbReference type="Proteomes" id="UP000324800">
    <property type="component" value="Unassembled WGS sequence"/>
</dbReference>
<accession>A0A5J4VVB7</accession>
<proteinExistence type="inferred from homology"/>
<reference evidence="5 6" key="1">
    <citation type="submission" date="2019-03" db="EMBL/GenBank/DDBJ databases">
        <title>Single cell metagenomics reveals metabolic interactions within the superorganism composed of flagellate Streblomastix strix and complex community of Bacteroidetes bacteria on its surface.</title>
        <authorList>
            <person name="Treitli S.C."/>
            <person name="Kolisko M."/>
            <person name="Husnik F."/>
            <person name="Keeling P."/>
            <person name="Hampl V."/>
        </authorList>
    </citation>
    <scope>NUCLEOTIDE SEQUENCE [LARGE SCALE GENOMIC DNA]</scope>
    <source>
        <strain evidence="5">ST1C</strain>
    </source>
</reference>
<evidence type="ECO:0000256" key="3">
    <source>
        <dbReference type="ARBA" id="ARBA00023004"/>
    </source>
</evidence>
<dbReference type="AlphaFoldDB" id="A0A5J4VVB7"/>
<evidence type="ECO:0000256" key="1">
    <source>
        <dbReference type="ARBA" id="ARBA00010587"/>
    </source>
</evidence>
<keyword evidence="2" id="KW-0479">Metal-binding</keyword>
<feature type="transmembrane region" description="Helical" evidence="4">
    <location>
        <begin position="70"/>
        <end position="88"/>
    </location>
</feature>
<comment type="similarity">
    <text evidence="1">Belongs to the hemerythrin family.</text>
</comment>
<keyword evidence="3" id="KW-0408">Iron</keyword>
<gene>
    <name evidence="5" type="ORF">EZS28_018092</name>
</gene>
<organism evidence="5 6">
    <name type="scientific">Streblomastix strix</name>
    <dbReference type="NCBI Taxonomy" id="222440"/>
    <lineage>
        <taxon>Eukaryota</taxon>
        <taxon>Metamonada</taxon>
        <taxon>Preaxostyla</taxon>
        <taxon>Oxymonadida</taxon>
        <taxon>Streblomastigidae</taxon>
        <taxon>Streblomastix</taxon>
    </lineage>
</organism>
<keyword evidence="4" id="KW-1133">Transmembrane helix</keyword>
<evidence type="ECO:0000256" key="4">
    <source>
        <dbReference type="SAM" id="Phobius"/>
    </source>
</evidence>
<feature type="transmembrane region" description="Helical" evidence="4">
    <location>
        <begin position="206"/>
        <end position="227"/>
    </location>
</feature>
<feature type="transmembrane region" description="Helical" evidence="4">
    <location>
        <begin position="38"/>
        <end position="58"/>
    </location>
</feature>
<comment type="caution">
    <text evidence="5">The sequence shown here is derived from an EMBL/GenBank/DDBJ whole genome shotgun (WGS) entry which is preliminary data.</text>
</comment>
<name>A0A5J4VVB7_9EUKA</name>
<evidence type="ECO:0000313" key="6">
    <source>
        <dbReference type="Proteomes" id="UP000324800"/>
    </source>
</evidence>
<keyword evidence="4" id="KW-0472">Membrane</keyword>
<dbReference type="SUPFAM" id="SSF47188">
    <property type="entry name" value="Hemerythrin-like"/>
    <property type="match status" value="1"/>
</dbReference>
<dbReference type="Gene3D" id="1.20.120.50">
    <property type="entry name" value="Hemerythrin-like"/>
    <property type="match status" value="1"/>
</dbReference>
<dbReference type="EMBL" id="SNRW01004833">
    <property type="protein sequence ID" value="KAA6386380.1"/>
    <property type="molecule type" value="Genomic_DNA"/>
</dbReference>
<evidence type="ECO:0000256" key="2">
    <source>
        <dbReference type="ARBA" id="ARBA00022723"/>
    </source>
</evidence>
<evidence type="ECO:0000313" key="5">
    <source>
        <dbReference type="EMBL" id="KAA6386380.1"/>
    </source>
</evidence>
<sequence>IDYKAGKSGMMNQMTLIQPGIDEIRVGYQISDQDNKGGFVLIIVMPLLFVIIAIFASLKVVEYNTAVFLSGYRTSLLMTCMLCAINLANTGSAKVPGNFECTLSTNPMWSDLSSMTDNQTLFDCDIPHRIYGLTKSFRGLEALIGIFTQACAELIAKVDPYTQITIITSSIQQMGSLLIYDLKGGCAQYRLAMIDEQTKTTQMLQYLLIIFFILALSFTIIGFILIITTRNILFEVAESSTKFTELDPETDASERTGMGASAWKEQYSCDCLRIDKQHQHVLLYLACLCGSLDSQMNINEQIDTLMNSEEGINSVDTQNILQNYHSICMERTQQNQGIVGSQLSLGEGTDNDHINKNLNVTTIMSKTQLKELVKKQLAIAAILFRTTFATFIDEEYLIIKYKIPHLHKKAHYIYHATIIRKIQTLMLSIASSSRNKEGPALIPSSYAQSLIRLYSSWLTDHVAKMDRELATLLVGKAPESELERDIPVPNELKVPHSYSQFLDSDNASLQDKTLFNKLVRVLKLKLHSTS</sequence>
<feature type="non-terminal residue" evidence="5">
    <location>
        <position position="1"/>
    </location>
</feature>
<dbReference type="GO" id="GO:0046872">
    <property type="term" value="F:metal ion binding"/>
    <property type="evidence" value="ECO:0007669"/>
    <property type="project" value="UniProtKB-KW"/>
</dbReference>
<protein>
    <submittedName>
        <fullName evidence="5">Uncharacterized protein</fullName>
    </submittedName>
</protein>
<dbReference type="InterPro" id="IPR035938">
    <property type="entry name" value="Hemerythrin-like_sf"/>
</dbReference>
<keyword evidence="4" id="KW-0812">Transmembrane</keyword>